<dbReference type="SUPFAM" id="SSF141523">
    <property type="entry name" value="L,D-transpeptidase catalytic domain-like"/>
    <property type="match status" value="1"/>
</dbReference>
<dbReference type="CDD" id="cd16913">
    <property type="entry name" value="YkuD_like"/>
    <property type="match status" value="1"/>
</dbReference>
<dbReference type="InterPro" id="IPR038063">
    <property type="entry name" value="Transpep_catalytic_dom"/>
</dbReference>
<dbReference type="InterPro" id="IPR050979">
    <property type="entry name" value="LD-transpeptidase"/>
</dbReference>
<organism evidence="8 9">
    <name type="scientific">Actinomadura harenae</name>
    <dbReference type="NCBI Taxonomy" id="2483351"/>
    <lineage>
        <taxon>Bacteria</taxon>
        <taxon>Bacillati</taxon>
        <taxon>Actinomycetota</taxon>
        <taxon>Actinomycetes</taxon>
        <taxon>Streptosporangiales</taxon>
        <taxon>Thermomonosporaceae</taxon>
        <taxon>Actinomadura</taxon>
    </lineage>
</organism>
<keyword evidence="3 6" id="KW-0133">Cell shape</keyword>
<dbReference type="GO" id="GO:0016740">
    <property type="term" value="F:transferase activity"/>
    <property type="evidence" value="ECO:0007669"/>
    <property type="project" value="UniProtKB-KW"/>
</dbReference>
<evidence type="ECO:0000256" key="4">
    <source>
        <dbReference type="ARBA" id="ARBA00022984"/>
    </source>
</evidence>
<dbReference type="UniPathway" id="UPA00219"/>
<evidence type="ECO:0000256" key="3">
    <source>
        <dbReference type="ARBA" id="ARBA00022960"/>
    </source>
</evidence>
<comment type="pathway">
    <text evidence="1 6">Cell wall biogenesis; peptidoglycan biosynthesis.</text>
</comment>
<feature type="domain" description="L,D-TPase catalytic" evidence="7">
    <location>
        <begin position="49"/>
        <end position="159"/>
    </location>
</feature>
<evidence type="ECO:0000256" key="6">
    <source>
        <dbReference type="PROSITE-ProRule" id="PRU01373"/>
    </source>
</evidence>
<dbReference type="PANTHER" id="PTHR30582:SF33">
    <property type="entry name" value="EXPORTED PROTEIN"/>
    <property type="match status" value="1"/>
</dbReference>
<evidence type="ECO:0000313" key="9">
    <source>
        <dbReference type="Proteomes" id="UP000282674"/>
    </source>
</evidence>
<comment type="caution">
    <text evidence="8">The sequence shown here is derived from an EMBL/GenBank/DDBJ whole genome shotgun (WGS) entry which is preliminary data.</text>
</comment>
<dbReference type="PANTHER" id="PTHR30582">
    <property type="entry name" value="L,D-TRANSPEPTIDASE"/>
    <property type="match status" value="1"/>
</dbReference>
<dbReference type="GO" id="GO:0071972">
    <property type="term" value="F:peptidoglycan L,D-transpeptidase activity"/>
    <property type="evidence" value="ECO:0007669"/>
    <property type="project" value="TreeGrafter"/>
</dbReference>
<evidence type="ECO:0000313" key="8">
    <source>
        <dbReference type="EMBL" id="RMI42297.1"/>
    </source>
</evidence>
<dbReference type="Pfam" id="PF03734">
    <property type="entry name" value="YkuD"/>
    <property type="match status" value="1"/>
</dbReference>
<dbReference type="GO" id="GO:0005576">
    <property type="term" value="C:extracellular region"/>
    <property type="evidence" value="ECO:0007669"/>
    <property type="project" value="TreeGrafter"/>
</dbReference>
<dbReference type="InterPro" id="IPR005490">
    <property type="entry name" value="LD_TPept_cat_dom"/>
</dbReference>
<keyword evidence="4 6" id="KW-0573">Peptidoglycan synthesis</keyword>
<evidence type="ECO:0000256" key="1">
    <source>
        <dbReference type="ARBA" id="ARBA00004752"/>
    </source>
</evidence>
<dbReference type="GO" id="GO:0071555">
    <property type="term" value="P:cell wall organization"/>
    <property type="evidence" value="ECO:0007669"/>
    <property type="project" value="UniProtKB-UniRule"/>
</dbReference>
<evidence type="ECO:0000256" key="2">
    <source>
        <dbReference type="ARBA" id="ARBA00022679"/>
    </source>
</evidence>
<name>A0A3M2LY83_9ACTN</name>
<accession>A0A3M2LY83</accession>
<dbReference type="AlphaFoldDB" id="A0A3M2LY83"/>
<protein>
    <recommendedName>
        <fullName evidence="7">L,D-TPase catalytic domain-containing protein</fullName>
    </recommendedName>
</protein>
<sequence length="165" mass="18365">MAVVVPGPPSYAADGGIRHAGASPVARDHVGVAAARARARGRCPAWRGKVICVDLTRQRLWMQRGHRTLFGPVPARTGRWSRPTRTGWFRVWWRHKFHWSTAFNSPMPFSQFFTGGQAIHGVYGSVATGPGSHGCVNLDYEAARRLWRMTRTGQAVYVWGRKPGT</sequence>
<gene>
    <name evidence="8" type="ORF">EBO15_20025</name>
</gene>
<reference evidence="8 9" key="1">
    <citation type="submission" date="2018-10" db="EMBL/GenBank/DDBJ databases">
        <title>Isolation from soil.</title>
        <authorList>
            <person name="Hu J."/>
        </authorList>
    </citation>
    <scope>NUCLEOTIDE SEQUENCE [LARGE SCALE GENOMIC DNA]</scope>
    <source>
        <strain evidence="8 9">NEAU-Ht49</strain>
    </source>
</reference>
<evidence type="ECO:0000259" key="7">
    <source>
        <dbReference type="PROSITE" id="PS52029"/>
    </source>
</evidence>
<dbReference type="Proteomes" id="UP000282674">
    <property type="component" value="Unassembled WGS sequence"/>
</dbReference>
<dbReference type="GO" id="GO:0008360">
    <property type="term" value="P:regulation of cell shape"/>
    <property type="evidence" value="ECO:0007669"/>
    <property type="project" value="UniProtKB-UniRule"/>
</dbReference>
<keyword evidence="5 6" id="KW-0961">Cell wall biogenesis/degradation</keyword>
<proteinExistence type="predicted"/>
<keyword evidence="2" id="KW-0808">Transferase</keyword>
<dbReference type="PROSITE" id="PS52029">
    <property type="entry name" value="LD_TPASE"/>
    <property type="match status" value="1"/>
</dbReference>
<keyword evidence="9" id="KW-1185">Reference proteome</keyword>
<feature type="active site" description="Proton donor/acceptor" evidence="6">
    <location>
        <position position="120"/>
    </location>
</feature>
<feature type="active site" description="Nucleophile" evidence="6">
    <location>
        <position position="135"/>
    </location>
</feature>
<evidence type="ECO:0000256" key="5">
    <source>
        <dbReference type="ARBA" id="ARBA00023316"/>
    </source>
</evidence>
<dbReference type="GO" id="GO:0018104">
    <property type="term" value="P:peptidoglycan-protein cross-linking"/>
    <property type="evidence" value="ECO:0007669"/>
    <property type="project" value="TreeGrafter"/>
</dbReference>
<dbReference type="EMBL" id="RFFG01000034">
    <property type="protein sequence ID" value="RMI42297.1"/>
    <property type="molecule type" value="Genomic_DNA"/>
</dbReference>
<dbReference type="Gene3D" id="2.40.440.10">
    <property type="entry name" value="L,D-transpeptidase catalytic domain-like"/>
    <property type="match status" value="1"/>
</dbReference>